<feature type="signal peptide" evidence="1">
    <location>
        <begin position="1"/>
        <end position="21"/>
    </location>
</feature>
<protein>
    <recommendedName>
        <fullName evidence="4">Secreted protein</fullName>
    </recommendedName>
</protein>
<dbReference type="EMBL" id="JAJSOW010000101">
    <property type="protein sequence ID" value="KAI9182556.1"/>
    <property type="molecule type" value="Genomic_DNA"/>
</dbReference>
<comment type="caution">
    <text evidence="2">The sequence shown here is derived from an EMBL/GenBank/DDBJ whole genome shotgun (WGS) entry which is preliminary data.</text>
</comment>
<reference evidence="2" key="2">
    <citation type="submission" date="2023-02" db="EMBL/GenBank/DDBJ databases">
        <authorList>
            <person name="Swenson N.G."/>
            <person name="Wegrzyn J.L."/>
            <person name="Mcevoy S.L."/>
        </authorList>
    </citation>
    <scope>NUCLEOTIDE SEQUENCE</scope>
    <source>
        <strain evidence="2">91603</strain>
        <tissue evidence="2">Leaf</tissue>
    </source>
</reference>
<gene>
    <name evidence="2" type="ORF">LWI28_026566</name>
</gene>
<accession>A0AAD5NU69</accession>
<evidence type="ECO:0008006" key="4">
    <source>
        <dbReference type="Google" id="ProtNLM"/>
    </source>
</evidence>
<feature type="chain" id="PRO_5042019236" description="Secreted protein" evidence="1">
    <location>
        <begin position="22"/>
        <end position="84"/>
    </location>
</feature>
<evidence type="ECO:0000313" key="3">
    <source>
        <dbReference type="Proteomes" id="UP001064489"/>
    </source>
</evidence>
<keyword evidence="1" id="KW-0732">Signal</keyword>
<dbReference type="AlphaFoldDB" id="A0AAD5NU69"/>
<proteinExistence type="predicted"/>
<name>A0AAD5NU69_ACENE</name>
<evidence type="ECO:0000256" key="1">
    <source>
        <dbReference type="SAM" id="SignalP"/>
    </source>
</evidence>
<keyword evidence="3" id="KW-1185">Reference proteome</keyword>
<evidence type="ECO:0000313" key="2">
    <source>
        <dbReference type="EMBL" id="KAI9182556.1"/>
    </source>
</evidence>
<dbReference type="Proteomes" id="UP001064489">
    <property type="component" value="Chromosome 4"/>
</dbReference>
<sequence length="84" mass="9798">MFLPHMLLRQYLLCTLTTVDTDLLVLHWMELYVHGSWRWEEGAMSVQQCRLSVSIAIHRRDATYITSSGCQSLLRLDIAQMVLM</sequence>
<organism evidence="2 3">
    <name type="scientific">Acer negundo</name>
    <name type="common">Box elder</name>
    <dbReference type="NCBI Taxonomy" id="4023"/>
    <lineage>
        <taxon>Eukaryota</taxon>
        <taxon>Viridiplantae</taxon>
        <taxon>Streptophyta</taxon>
        <taxon>Embryophyta</taxon>
        <taxon>Tracheophyta</taxon>
        <taxon>Spermatophyta</taxon>
        <taxon>Magnoliopsida</taxon>
        <taxon>eudicotyledons</taxon>
        <taxon>Gunneridae</taxon>
        <taxon>Pentapetalae</taxon>
        <taxon>rosids</taxon>
        <taxon>malvids</taxon>
        <taxon>Sapindales</taxon>
        <taxon>Sapindaceae</taxon>
        <taxon>Hippocastanoideae</taxon>
        <taxon>Acereae</taxon>
        <taxon>Acer</taxon>
    </lineage>
</organism>
<reference evidence="2" key="1">
    <citation type="journal article" date="2022" name="Plant J.">
        <title>Strategies of tolerance reflected in two North American maple genomes.</title>
        <authorList>
            <person name="McEvoy S.L."/>
            <person name="Sezen U.U."/>
            <person name="Trouern-Trend A."/>
            <person name="McMahon S.M."/>
            <person name="Schaberg P.G."/>
            <person name="Yang J."/>
            <person name="Wegrzyn J.L."/>
            <person name="Swenson N.G."/>
        </authorList>
    </citation>
    <scope>NUCLEOTIDE SEQUENCE</scope>
    <source>
        <strain evidence="2">91603</strain>
    </source>
</reference>